<dbReference type="GO" id="GO:0004016">
    <property type="term" value="F:adenylate cyclase activity"/>
    <property type="evidence" value="ECO:0007669"/>
    <property type="project" value="UniProtKB-ARBA"/>
</dbReference>
<dbReference type="PROSITE" id="PS50125">
    <property type="entry name" value="GUANYLATE_CYCLASE_2"/>
    <property type="match status" value="1"/>
</dbReference>
<organism evidence="2 3">
    <name type="scientific">Micromonospora carbonacea</name>
    <dbReference type="NCBI Taxonomy" id="47853"/>
    <lineage>
        <taxon>Bacteria</taxon>
        <taxon>Bacillati</taxon>
        <taxon>Actinomycetota</taxon>
        <taxon>Actinomycetes</taxon>
        <taxon>Micromonosporales</taxon>
        <taxon>Micromonosporaceae</taxon>
        <taxon>Micromonospora</taxon>
    </lineage>
</organism>
<evidence type="ECO:0000313" key="3">
    <source>
        <dbReference type="Proteomes" id="UP000183585"/>
    </source>
</evidence>
<evidence type="ECO:0000313" key="2">
    <source>
        <dbReference type="EMBL" id="SCE63651.1"/>
    </source>
</evidence>
<sequence>MRGEPFSNRVFASRVMGNIDRLRSLQASAKESVDLSRAQPVEVGAVTTGHPDYMGLPLGGSGFCEAVAVFIDLEQFTQRTFWDPPHEMVLLAHAVLAEVSRTVVQNGGYVLGLRGDGLFACFGCTESDPAIDATIALASGAQVMDAVQSTLNPMLRDYGLEPVQVRVGADFGRLDFVRIGTRDISEVNVVGFAANFAAKCEKYANSWECVVGEKFQGLLSRENVGLFSEHADSPKRYTRNYETKRYRFFDVHWRKLLPELDGVTEQIAANPTSAIEIF</sequence>
<dbReference type="GO" id="GO:0009190">
    <property type="term" value="P:cyclic nucleotide biosynthetic process"/>
    <property type="evidence" value="ECO:0007669"/>
    <property type="project" value="InterPro"/>
</dbReference>
<proteinExistence type="predicted"/>
<dbReference type="InterPro" id="IPR029787">
    <property type="entry name" value="Nucleotide_cyclase"/>
</dbReference>
<dbReference type="Pfam" id="PF00211">
    <property type="entry name" value="Guanylate_cyc"/>
    <property type="match status" value="1"/>
</dbReference>
<keyword evidence="3" id="KW-1185">Reference proteome</keyword>
<name>A0A1C4TW37_9ACTN</name>
<dbReference type="Proteomes" id="UP000183585">
    <property type="component" value="Unassembled WGS sequence"/>
</dbReference>
<gene>
    <name evidence="2" type="ORF">GA0070563_10122</name>
</gene>
<evidence type="ECO:0000259" key="1">
    <source>
        <dbReference type="PROSITE" id="PS50125"/>
    </source>
</evidence>
<accession>A0A1C4TW37</accession>
<dbReference type="EMBL" id="FMCT01000001">
    <property type="protein sequence ID" value="SCE63651.1"/>
    <property type="molecule type" value="Genomic_DNA"/>
</dbReference>
<protein>
    <submittedName>
        <fullName evidence="2">Adenylate and Guanylate cyclase catalytic domain-containing protein</fullName>
    </submittedName>
</protein>
<reference evidence="3" key="1">
    <citation type="submission" date="2016-06" db="EMBL/GenBank/DDBJ databases">
        <authorList>
            <person name="Varghese N."/>
            <person name="Submissions Spin"/>
        </authorList>
    </citation>
    <scope>NUCLEOTIDE SEQUENCE [LARGE SCALE GENOMIC DNA]</scope>
    <source>
        <strain evidence="3">DSM 43168</strain>
    </source>
</reference>
<dbReference type="SUPFAM" id="SSF55073">
    <property type="entry name" value="Nucleotide cyclase"/>
    <property type="match status" value="1"/>
</dbReference>
<feature type="domain" description="Guanylate cyclase" evidence="1">
    <location>
        <begin position="67"/>
        <end position="201"/>
    </location>
</feature>
<dbReference type="AlphaFoldDB" id="A0A1C4TW37"/>
<dbReference type="Gene3D" id="3.30.70.1230">
    <property type="entry name" value="Nucleotide cyclase"/>
    <property type="match status" value="1"/>
</dbReference>
<dbReference type="InterPro" id="IPR001054">
    <property type="entry name" value="A/G_cyclase"/>
</dbReference>
<dbReference type="GO" id="GO:0035556">
    <property type="term" value="P:intracellular signal transduction"/>
    <property type="evidence" value="ECO:0007669"/>
    <property type="project" value="InterPro"/>
</dbReference>